<dbReference type="STRING" id="1661398.A0A482VMF1"/>
<protein>
    <recommendedName>
        <fullName evidence="1">Fatty acyl-CoA reductase</fullName>
        <ecNumber evidence="1">1.2.1.84</ecNumber>
    </recommendedName>
</protein>
<dbReference type="InterPro" id="IPR026055">
    <property type="entry name" value="FAR"/>
</dbReference>
<keyword evidence="1" id="KW-0444">Lipid biosynthesis</keyword>
<gene>
    <name evidence="3" type="ORF">BDFB_011270</name>
</gene>
<feature type="domain" description="Thioester reductase (TE)" evidence="2">
    <location>
        <begin position="88"/>
        <end position="132"/>
    </location>
</feature>
<dbReference type="Pfam" id="PF07993">
    <property type="entry name" value="NAD_binding_4"/>
    <property type="match status" value="2"/>
</dbReference>
<dbReference type="GO" id="GO:0035336">
    <property type="term" value="P:long-chain fatty-acyl-CoA metabolic process"/>
    <property type="evidence" value="ECO:0007669"/>
    <property type="project" value="TreeGrafter"/>
</dbReference>
<feature type="non-terminal residue" evidence="3">
    <location>
        <position position="136"/>
    </location>
</feature>
<dbReference type="AlphaFoldDB" id="A0A482VMF1"/>
<comment type="catalytic activity">
    <reaction evidence="1">
        <text>a long-chain fatty acyl-CoA + 2 NADPH + 2 H(+) = a long-chain primary fatty alcohol + 2 NADP(+) + CoA</text>
        <dbReference type="Rhea" id="RHEA:52716"/>
        <dbReference type="ChEBI" id="CHEBI:15378"/>
        <dbReference type="ChEBI" id="CHEBI:57287"/>
        <dbReference type="ChEBI" id="CHEBI:57783"/>
        <dbReference type="ChEBI" id="CHEBI:58349"/>
        <dbReference type="ChEBI" id="CHEBI:77396"/>
        <dbReference type="ChEBI" id="CHEBI:83139"/>
        <dbReference type="EC" id="1.2.1.84"/>
    </reaction>
</comment>
<keyword evidence="1" id="KW-0443">Lipid metabolism</keyword>
<dbReference type="EC" id="1.2.1.84" evidence="1"/>
<dbReference type="Proteomes" id="UP000292052">
    <property type="component" value="Unassembled WGS sequence"/>
</dbReference>
<dbReference type="GO" id="GO:0005777">
    <property type="term" value="C:peroxisome"/>
    <property type="evidence" value="ECO:0007669"/>
    <property type="project" value="TreeGrafter"/>
</dbReference>
<dbReference type="PANTHER" id="PTHR11011">
    <property type="entry name" value="MALE STERILITY PROTEIN 2-RELATED"/>
    <property type="match status" value="1"/>
</dbReference>
<dbReference type="GO" id="GO:0080019">
    <property type="term" value="F:alcohol-forming very long-chain fatty acyl-CoA reductase activity"/>
    <property type="evidence" value="ECO:0007669"/>
    <property type="project" value="InterPro"/>
</dbReference>
<organism evidence="3 4">
    <name type="scientific">Asbolus verrucosus</name>
    <name type="common">Desert ironclad beetle</name>
    <dbReference type="NCBI Taxonomy" id="1661398"/>
    <lineage>
        <taxon>Eukaryota</taxon>
        <taxon>Metazoa</taxon>
        <taxon>Ecdysozoa</taxon>
        <taxon>Arthropoda</taxon>
        <taxon>Hexapoda</taxon>
        <taxon>Insecta</taxon>
        <taxon>Pterygota</taxon>
        <taxon>Neoptera</taxon>
        <taxon>Endopterygota</taxon>
        <taxon>Coleoptera</taxon>
        <taxon>Polyphaga</taxon>
        <taxon>Cucujiformia</taxon>
        <taxon>Tenebrionidae</taxon>
        <taxon>Pimeliinae</taxon>
        <taxon>Asbolus</taxon>
    </lineage>
</organism>
<evidence type="ECO:0000259" key="2">
    <source>
        <dbReference type="Pfam" id="PF07993"/>
    </source>
</evidence>
<proteinExistence type="inferred from homology"/>
<comment type="function">
    <text evidence="1">Catalyzes the reduction of fatty acyl-CoA to fatty alcohols.</text>
</comment>
<evidence type="ECO:0000256" key="1">
    <source>
        <dbReference type="RuleBase" id="RU363097"/>
    </source>
</evidence>
<dbReference type="EMBL" id="QDEB01082754">
    <property type="protein sequence ID" value="RZC34131.1"/>
    <property type="molecule type" value="Genomic_DNA"/>
</dbReference>
<comment type="caution">
    <text evidence="3">The sequence shown here is derived from an EMBL/GenBank/DDBJ whole genome shotgun (WGS) entry which is preliminary data.</text>
</comment>
<accession>A0A482VMF1</accession>
<dbReference type="OrthoDB" id="429813at2759"/>
<dbReference type="SUPFAM" id="SSF51735">
    <property type="entry name" value="NAD(P)-binding Rossmann-fold domains"/>
    <property type="match status" value="1"/>
</dbReference>
<sequence length="136" mass="15667">MEGVVLVERLLRSCPDLKSIYLLTRSKKGMTTKETAKAITDLPFFDLVKAQNCYVLKKIKMFRYSLIKKKMDNLPSIPEFFRNKNIFITGGSGFIGKVLVEKLLRSCPDLKNIYLLMRHKKGKTPEERIKAITDLP</sequence>
<evidence type="ECO:0000313" key="4">
    <source>
        <dbReference type="Proteomes" id="UP000292052"/>
    </source>
</evidence>
<dbReference type="PANTHER" id="PTHR11011:SF24">
    <property type="entry name" value="FATTY ACYL-COA REDUCTASE"/>
    <property type="match status" value="1"/>
</dbReference>
<dbReference type="Gene3D" id="3.40.50.720">
    <property type="entry name" value="NAD(P)-binding Rossmann-like Domain"/>
    <property type="match status" value="1"/>
</dbReference>
<dbReference type="InterPro" id="IPR013120">
    <property type="entry name" value="FAR_NAD-bd"/>
</dbReference>
<feature type="domain" description="Thioester reductase (TE)" evidence="2">
    <location>
        <begin position="3"/>
        <end position="61"/>
    </location>
</feature>
<keyword evidence="4" id="KW-1185">Reference proteome</keyword>
<dbReference type="InterPro" id="IPR036291">
    <property type="entry name" value="NAD(P)-bd_dom_sf"/>
</dbReference>
<dbReference type="GO" id="GO:0102965">
    <property type="term" value="F:alcohol-forming long-chain fatty acyl-CoA reductase activity"/>
    <property type="evidence" value="ECO:0007669"/>
    <property type="project" value="UniProtKB-EC"/>
</dbReference>
<evidence type="ECO:0000313" key="3">
    <source>
        <dbReference type="EMBL" id="RZC34131.1"/>
    </source>
</evidence>
<name>A0A482VMF1_ASBVE</name>
<reference evidence="3 4" key="1">
    <citation type="submission" date="2017-03" db="EMBL/GenBank/DDBJ databases">
        <title>Genome of the blue death feigning beetle - Asbolus verrucosus.</title>
        <authorList>
            <person name="Rider S.D."/>
        </authorList>
    </citation>
    <scope>NUCLEOTIDE SEQUENCE [LARGE SCALE GENOMIC DNA]</scope>
    <source>
        <strain evidence="3">Butters</strain>
        <tissue evidence="3">Head and leg muscle</tissue>
    </source>
</reference>
<keyword evidence="1" id="KW-0521">NADP</keyword>
<comment type="similarity">
    <text evidence="1">Belongs to the fatty acyl-CoA reductase family.</text>
</comment>
<keyword evidence="1" id="KW-0560">Oxidoreductase</keyword>